<evidence type="ECO:0000313" key="2">
    <source>
        <dbReference type="EMBL" id="MBL0682434.1"/>
    </source>
</evidence>
<accession>A0A937D4P9</accession>
<keyword evidence="3" id="KW-1185">Reference proteome</keyword>
<evidence type="ECO:0008006" key="4">
    <source>
        <dbReference type="Google" id="ProtNLM"/>
    </source>
</evidence>
<dbReference type="RefSeq" id="WP_201916413.1">
    <property type="nucleotide sequence ID" value="NZ_BAABAX010000001.1"/>
</dbReference>
<protein>
    <recommendedName>
        <fullName evidence="4">DUF4488 domain-containing protein</fullName>
    </recommendedName>
</protein>
<keyword evidence="1" id="KW-0732">Signal</keyword>
<feature type="chain" id="PRO_5038057860" description="DUF4488 domain-containing protein" evidence="1">
    <location>
        <begin position="19"/>
        <end position="160"/>
    </location>
</feature>
<feature type="signal peptide" evidence="1">
    <location>
        <begin position="1"/>
        <end position="18"/>
    </location>
</feature>
<organism evidence="2 3">
    <name type="scientific">Aquimarina mytili</name>
    <dbReference type="NCBI Taxonomy" id="874423"/>
    <lineage>
        <taxon>Bacteria</taxon>
        <taxon>Pseudomonadati</taxon>
        <taxon>Bacteroidota</taxon>
        <taxon>Flavobacteriia</taxon>
        <taxon>Flavobacteriales</taxon>
        <taxon>Flavobacteriaceae</taxon>
        <taxon>Aquimarina</taxon>
    </lineage>
</organism>
<dbReference type="AlphaFoldDB" id="A0A937D4P9"/>
<evidence type="ECO:0000256" key="1">
    <source>
        <dbReference type="SAM" id="SignalP"/>
    </source>
</evidence>
<evidence type="ECO:0000313" key="3">
    <source>
        <dbReference type="Proteomes" id="UP000651057"/>
    </source>
</evidence>
<name>A0A937D4P9_9FLAO</name>
<proteinExistence type="predicted"/>
<sequence>MKAILVSIYLFFTTISIAQNTVQISDLELLKGNWSGELMYINYSDNREVTLRSTLQIEIKKDKLIGKIGYTDEPSANGKFVIKLKENGTFINNEEIITKSKLDNNSLKIVTKYDGKDNDKPATIFITYVFDNTHFSMTKEVLFENTTERFVRNKYTYKKL</sequence>
<dbReference type="Proteomes" id="UP000651057">
    <property type="component" value="Unassembled WGS sequence"/>
</dbReference>
<gene>
    <name evidence="2" type="ORF">JJQ60_02790</name>
</gene>
<reference evidence="2" key="1">
    <citation type="submission" date="2021-01" db="EMBL/GenBank/DDBJ databases">
        <authorList>
            <person name="Zhong Y.L."/>
        </authorList>
    </citation>
    <scope>NUCLEOTIDE SEQUENCE</scope>
    <source>
        <strain evidence="2">KCTC 23302</strain>
    </source>
</reference>
<comment type="caution">
    <text evidence="2">The sequence shown here is derived from an EMBL/GenBank/DDBJ whole genome shotgun (WGS) entry which is preliminary data.</text>
</comment>
<dbReference type="EMBL" id="JAERQJ010000001">
    <property type="protein sequence ID" value="MBL0682434.1"/>
    <property type="molecule type" value="Genomic_DNA"/>
</dbReference>